<dbReference type="PANTHER" id="PTHR10721">
    <property type="entry name" value="MITOCHONDRIAL IMPORT INNER MEMBRANE TRANSLOCASE SUBUNIT TIM44"/>
    <property type="match status" value="1"/>
</dbReference>
<reference evidence="1" key="1">
    <citation type="submission" date="2023-02" db="EMBL/GenBank/DDBJ databases">
        <title>Genome of toxic invasive species Heracleum sosnowskyi carries increased number of genes despite the absence of recent whole-genome duplications.</title>
        <authorList>
            <person name="Schelkunov M."/>
            <person name="Shtratnikova V."/>
            <person name="Makarenko M."/>
            <person name="Klepikova A."/>
            <person name="Omelchenko D."/>
            <person name="Novikova G."/>
            <person name="Obukhova E."/>
            <person name="Bogdanov V."/>
            <person name="Penin A."/>
            <person name="Logacheva M."/>
        </authorList>
    </citation>
    <scope>NUCLEOTIDE SEQUENCE</scope>
    <source>
        <strain evidence="1">Hsosn_3</strain>
        <tissue evidence="1">Leaf</tissue>
    </source>
</reference>
<dbReference type="SUPFAM" id="SSF54427">
    <property type="entry name" value="NTF2-like"/>
    <property type="match status" value="1"/>
</dbReference>
<dbReference type="AlphaFoldDB" id="A0AAD8IVY3"/>
<comment type="caution">
    <text evidence="1">The sequence shown here is derived from an EMBL/GenBank/DDBJ whole genome shotgun (WGS) entry which is preliminary data.</text>
</comment>
<dbReference type="PANTHER" id="PTHR10721:SF1">
    <property type="entry name" value="MITOCHONDRIAL IMPORT INNER MEMBRANE TRANSLOCASE SUBUNIT TIM44"/>
    <property type="match status" value="1"/>
</dbReference>
<accession>A0AAD8IVY3</accession>
<evidence type="ECO:0000313" key="1">
    <source>
        <dbReference type="EMBL" id="KAK1391347.1"/>
    </source>
</evidence>
<organism evidence="1 2">
    <name type="scientific">Heracleum sosnowskyi</name>
    <dbReference type="NCBI Taxonomy" id="360622"/>
    <lineage>
        <taxon>Eukaryota</taxon>
        <taxon>Viridiplantae</taxon>
        <taxon>Streptophyta</taxon>
        <taxon>Embryophyta</taxon>
        <taxon>Tracheophyta</taxon>
        <taxon>Spermatophyta</taxon>
        <taxon>Magnoliopsida</taxon>
        <taxon>eudicotyledons</taxon>
        <taxon>Gunneridae</taxon>
        <taxon>Pentapetalae</taxon>
        <taxon>asterids</taxon>
        <taxon>campanulids</taxon>
        <taxon>Apiales</taxon>
        <taxon>Apiaceae</taxon>
        <taxon>Apioideae</taxon>
        <taxon>apioid superclade</taxon>
        <taxon>Tordylieae</taxon>
        <taxon>Tordyliinae</taxon>
        <taxon>Heracleum</taxon>
    </lineage>
</organism>
<keyword evidence="2" id="KW-1185">Reference proteome</keyword>
<gene>
    <name evidence="1" type="ORF">POM88_010403</name>
</gene>
<sequence length="100" mass="11137">MCNRLELHQEGESEFFDVLSKRSQTVLSSDSSGGVQSSFSFVCPNSVVFQLAEDVREMWEVSDNPVVHKIQDINATVFGETAAGISVKEIRRRDPSFSLP</sequence>
<dbReference type="GO" id="GO:0051087">
    <property type="term" value="F:protein-folding chaperone binding"/>
    <property type="evidence" value="ECO:0007669"/>
    <property type="project" value="TreeGrafter"/>
</dbReference>
<proteinExistence type="predicted"/>
<dbReference type="GO" id="GO:0030150">
    <property type="term" value="P:protein import into mitochondrial matrix"/>
    <property type="evidence" value="ECO:0007669"/>
    <property type="project" value="TreeGrafter"/>
</dbReference>
<protein>
    <submittedName>
        <fullName evidence="1">Uncharacterized protein</fullName>
    </submittedName>
</protein>
<evidence type="ECO:0000313" key="2">
    <source>
        <dbReference type="Proteomes" id="UP001237642"/>
    </source>
</evidence>
<reference evidence="1" key="2">
    <citation type="submission" date="2023-05" db="EMBL/GenBank/DDBJ databases">
        <authorList>
            <person name="Schelkunov M.I."/>
        </authorList>
    </citation>
    <scope>NUCLEOTIDE SEQUENCE</scope>
    <source>
        <strain evidence="1">Hsosn_3</strain>
        <tissue evidence="1">Leaf</tissue>
    </source>
</reference>
<dbReference type="Proteomes" id="UP001237642">
    <property type="component" value="Unassembled WGS sequence"/>
</dbReference>
<dbReference type="EMBL" id="JAUIZM010000003">
    <property type="protein sequence ID" value="KAK1391347.1"/>
    <property type="molecule type" value="Genomic_DNA"/>
</dbReference>
<dbReference type="InterPro" id="IPR032710">
    <property type="entry name" value="NTF2-like_dom_sf"/>
</dbReference>
<dbReference type="Gene3D" id="3.10.450.240">
    <property type="match status" value="1"/>
</dbReference>
<name>A0AAD8IVY3_9APIA</name>
<dbReference type="InterPro" id="IPR039544">
    <property type="entry name" value="Tim44-like"/>
</dbReference>
<dbReference type="GO" id="GO:0005743">
    <property type="term" value="C:mitochondrial inner membrane"/>
    <property type="evidence" value="ECO:0007669"/>
    <property type="project" value="TreeGrafter"/>
</dbReference>